<proteinExistence type="inferred from homology"/>
<protein>
    <recommendedName>
        <fullName evidence="4">Flavin-containing monooxygenase</fullName>
        <ecNumber evidence="4">1.-.-.-</ecNumber>
    </recommendedName>
</protein>
<dbReference type="InterPro" id="IPR022212">
    <property type="entry name" value="DUF3741"/>
</dbReference>
<evidence type="ECO:0000313" key="10">
    <source>
        <dbReference type="Proteomes" id="UP001396334"/>
    </source>
</evidence>
<comment type="caution">
    <text evidence="9">The sequence shown here is derived from an EMBL/GenBank/DDBJ whole genome shotgun (WGS) entry which is preliminary data.</text>
</comment>
<evidence type="ECO:0000259" key="7">
    <source>
        <dbReference type="Pfam" id="PF14309"/>
    </source>
</evidence>
<evidence type="ECO:0000256" key="5">
    <source>
        <dbReference type="SAM" id="MobiDB-lite"/>
    </source>
</evidence>
<dbReference type="InterPro" id="IPR032795">
    <property type="entry name" value="DUF3741-assoc"/>
</dbReference>
<dbReference type="Pfam" id="PF00743">
    <property type="entry name" value="FMO-like"/>
    <property type="match status" value="1"/>
</dbReference>
<evidence type="ECO:0000313" key="9">
    <source>
        <dbReference type="EMBL" id="KAK8997583.1"/>
    </source>
</evidence>
<feature type="region of interest" description="Disordered" evidence="5">
    <location>
        <begin position="940"/>
        <end position="1047"/>
    </location>
</feature>
<dbReference type="InterPro" id="IPR025486">
    <property type="entry name" value="DUF4378"/>
</dbReference>
<evidence type="ECO:0000259" key="6">
    <source>
        <dbReference type="Pfam" id="PF12552"/>
    </source>
</evidence>
<dbReference type="Pfam" id="PF14309">
    <property type="entry name" value="DUF4378"/>
    <property type="match status" value="1"/>
</dbReference>
<evidence type="ECO:0000256" key="2">
    <source>
        <dbReference type="ARBA" id="ARBA00022827"/>
    </source>
</evidence>
<dbReference type="Pfam" id="PF14383">
    <property type="entry name" value="VARLMGL"/>
    <property type="match status" value="1"/>
</dbReference>
<comment type="similarity">
    <text evidence="4">Belongs to the FMO family.</text>
</comment>
<keyword evidence="10" id="KW-1185">Reference proteome</keyword>
<dbReference type="EMBL" id="JBBPBN010000042">
    <property type="protein sequence ID" value="KAK8997583.1"/>
    <property type="molecule type" value="Genomic_DNA"/>
</dbReference>
<dbReference type="EC" id="1.-.-.-" evidence="4"/>
<dbReference type="InterPro" id="IPR036188">
    <property type="entry name" value="FAD/NAD-bd_sf"/>
</dbReference>
<feature type="domain" description="DUF3741" evidence="6">
    <location>
        <begin position="661"/>
        <end position="705"/>
    </location>
</feature>
<organism evidence="9 10">
    <name type="scientific">Hibiscus sabdariffa</name>
    <name type="common">roselle</name>
    <dbReference type="NCBI Taxonomy" id="183260"/>
    <lineage>
        <taxon>Eukaryota</taxon>
        <taxon>Viridiplantae</taxon>
        <taxon>Streptophyta</taxon>
        <taxon>Embryophyta</taxon>
        <taxon>Tracheophyta</taxon>
        <taxon>Spermatophyta</taxon>
        <taxon>Magnoliopsida</taxon>
        <taxon>eudicotyledons</taxon>
        <taxon>Gunneridae</taxon>
        <taxon>Pentapetalae</taxon>
        <taxon>rosids</taxon>
        <taxon>malvids</taxon>
        <taxon>Malvales</taxon>
        <taxon>Malvaceae</taxon>
        <taxon>Malvoideae</taxon>
        <taxon>Hibiscus</taxon>
    </lineage>
</organism>
<reference evidence="9 10" key="1">
    <citation type="journal article" date="2024" name="G3 (Bethesda)">
        <title>Genome assembly of Hibiscus sabdariffa L. provides insights into metabolisms of medicinal natural products.</title>
        <authorList>
            <person name="Kim T."/>
        </authorList>
    </citation>
    <scope>NUCLEOTIDE SEQUENCE [LARGE SCALE GENOMIC DNA]</scope>
    <source>
        <strain evidence="9">TK-2024</strain>
        <tissue evidence="9">Old leaves</tissue>
    </source>
</reference>
<feature type="compositionally biased region" description="Basic and acidic residues" evidence="5">
    <location>
        <begin position="1033"/>
        <end position="1045"/>
    </location>
</feature>
<gene>
    <name evidence="9" type="ORF">V6N11_012134</name>
</gene>
<accession>A0ABR2QAC0</accession>
<name>A0ABR2QAC0_9ROSI</name>
<evidence type="ECO:0000256" key="1">
    <source>
        <dbReference type="ARBA" id="ARBA00022630"/>
    </source>
</evidence>
<dbReference type="Proteomes" id="UP001396334">
    <property type="component" value="Unassembled WGS sequence"/>
</dbReference>
<keyword evidence="3 4" id="KW-0560">Oxidoreductase</keyword>
<dbReference type="PRINTS" id="PR00469">
    <property type="entry name" value="PNDRDTASEII"/>
</dbReference>
<dbReference type="InterPro" id="IPR020946">
    <property type="entry name" value="Flavin_mOase-like"/>
</dbReference>
<feature type="region of interest" description="Disordered" evidence="5">
    <location>
        <begin position="791"/>
        <end position="814"/>
    </location>
</feature>
<keyword evidence="4" id="KW-0503">Monooxygenase</keyword>
<evidence type="ECO:0000259" key="8">
    <source>
        <dbReference type="Pfam" id="PF14383"/>
    </source>
</evidence>
<feature type="compositionally biased region" description="Basic and acidic residues" evidence="5">
    <location>
        <begin position="966"/>
        <end position="984"/>
    </location>
</feature>
<dbReference type="Gene3D" id="3.50.50.60">
    <property type="entry name" value="FAD/NAD(P)-binding domain"/>
    <property type="match status" value="1"/>
</dbReference>
<comment type="cofactor">
    <cofactor evidence="4">
        <name>FAD</name>
        <dbReference type="ChEBI" id="CHEBI:57692"/>
    </cofactor>
</comment>
<dbReference type="PANTHER" id="PTHR46634">
    <property type="entry name" value="M REDUCTASE II SUBUNIT GAMMA, PUTATIVE (DUF3741)-RELATED"/>
    <property type="match status" value="1"/>
</dbReference>
<feature type="domain" description="DUF3741" evidence="8">
    <location>
        <begin position="559"/>
        <end position="576"/>
    </location>
</feature>
<evidence type="ECO:0000256" key="4">
    <source>
        <dbReference type="RuleBase" id="RU361177"/>
    </source>
</evidence>
<dbReference type="PANTHER" id="PTHR46634:SF3">
    <property type="entry name" value="M REDUCTASE II SUBUNIT GAMMA, PUTATIVE (DUF3741)-RELATED"/>
    <property type="match status" value="1"/>
</dbReference>
<feature type="domain" description="DUF4378" evidence="7">
    <location>
        <begin position="1255"/>
        <end position="1422"/>
    </location>
</feature>
<dbReference type="SUPFAM" id="SSF51735">
    <property type="entry name" value="NAD(P)-binding Rossmann-fold domains"/>
    <property type="match status" value="1"/>
</dbReference>
<sequence length="1432" mass="159687">MENLFPLVDQDQGFLQRKWTLVNGPLIVGTGPSGLATAACLREQGVPFAVLERAECIASLWQKRTYDRLKLHLPKQFCQLPKFPFPQDFPEYPTKRQFIEYLESYAERFDINPKFNECVQSARYDETRGFWRVKTLSGANKTEVEYVCRWLVVATGENAECVVPDIEGLADFGGEVIHACEYKSGEKFKGQKVLVVGCGNSGMEVSLDLANHDASPSMVARSSVHVLPREVFGKSTFELAVLMMKWLPLWLVDKLLLILSWLVLGNLEKYGLKRPSMGPLELKNSKGKTPVLDIGALEKIKSGDVQVVPGIKRFSRGQVELVNGQKLDIDSVVLATGYRSNVPCWLQEGGFFSKNGFPNGWKGKSGLYAVGFTRRGLSGASSDATKIAQDIGNVWKQETKKPKKRSMACHRRKQFTEAAKPTAVVVVRVRRISGHISPDVIFWSQGVEMNGLESRRGQNIEKFPGCLGRMVNLFDLNMSVPGNRLLTDNRHDGSSLLRSQSDIARMLRPTFGDQNHQIEDKVILSELRRGFSNKKGNGTSMKMLIAQEMSKEVASKHNPPNLVAKLMGLDALPRQHHNLSAQRCHSKCSSQQSSSHSDILVEGFTDKEVLCEINPCQELNKYKDVNEIWHHSPRATYSRDSSPQKRSYKDDMNERKMELVRQKFIEAKHLVTDEKLRQTKEFQEALEVLSSNRELFLKFLEEPNSKFSQHLFDFQSLSQPPEKMRITVLRPKMIENEKFSGIGSGYKQTKKPARMSHGTGWDRKNRSCYPPFPSPEVDEYPSQPTRIVVLKPSPGKSQDIKTVASTSPSSPRILHGDDFYEDLEDDGAQEPREVAKEITRQLRENLFGHRRDETLLSSVFSNGYIGGVDSSLNISENEYAVENLSDSEVTSPTSRHSWDYINRFSVPYSSSSFSQASCSPESSVCQEAKKRLSERWAMMASNGNSQEQRHVRRSSSTLGEMLALSDTKKLMRSKEEGSTKEQEPRGSTSCIAGNLNEEEKTSDSPKNLLRSKSAPVSSTAYGARLNIEFSDPESSKEQVPKELTKAKSMKSSLKGKVSSLFFSKNKKTNKEKCIGSQTAVELPPTTPGTLDPPMSHPQKIDNDAYQCINGSCNQVCLSPVLGGSVSKTPSPYLTGMGLRQGRTGVEGGLSLVKPSMLVHISENQDQPSPISVLEPLFDEDENTNPEFSCSIKPVHQGVEVPVKSNLIDKSPPIESIARTLSWHDSRSETATINSSKPSKVSSGAKEEEQEWVFSVRSLLSAAGLNGNVCFESFIARWHSPESALDLSLREKSANSNDMEHQRRSNRKLIFDCVNAAILELTGFGSSSCMRTMSLGWSHMRDTESASSSLADHVCVQMKEWISSDSKRLVDDDDGDVDSHSLVVERVVQKEVAGKGWVDQMKSEADSLGSEIEGKLLQELVEEAVVDMTGMVF</sequence>
<feature type="region of interest" description="Disordered" evidence="5">
    <location>
        <begin position="742"/>
        <end position="767"/>
    </location>
</feature>
<dbReference type="SUPFAM" id="SSF51905">
    <property type="entry name" value="FAD/NAD(P)-binding domain"/>
    <property type="match status" value="1"/>
</dbReference>
<evidence type="ECO:0000256" key="3">
    <source>
        <dbReference type="ARBA" id="ARBA00023002"/>
    </source>
</evidence>
<keyword evidence="2 4" id="KW-0274">FAD</keyword>
<dbReference type="Pfam" id="PF12552">
    <property type="entry name" value="DUF3741"/>
    <property type="match status" value="1"/>
</dbReference>
<dbReference type="InterPro" id="IPR036291">
    <property type="entry name" value="NAD(P)-bd_dom_sf"/>
</dbReference>
<keyword evidence="1 4" id="KW-0285">Flavoprotein</keyword>